<accession>A0AAP0Q1Z9</accession>
<dbReference type="InterPro" id="IPR015424">
    <property type="entry name" value="PyrdxlP-dep_Trfase"/>
</dbReference>
<dbReference type="GO" id="GO:0006520">
    <property type="term" value="P:amino acid metabolic process"/>
    <property type="evidence" value="ECO:0007669"/>
    <property type="project" value="TreeGrafter"/>
</dbReference>
<evidence type="ECO:0000256" key="1">
    <source>
        <dbReference type="ARBA" id="ARBA00001933"/>
    </source>
</evidence>
<dbReference type="Proteomes" id="UP001420932">
    <property type="component" value="Unassembled WGS sequence"/>
</dbReference>
<dbReference type="InterPro" id="IPR037029">
    <property type="entry name" value="Alliinase_N_sf"/>
</dbReference>
<dbReference type="PANTHER" id="PTHR43795:SF20">
    <property type="entry name" value="TRYPTOPHAN AMINOTRANSFERASE-RELATED PROTEIN 3"/>
    <property type="match status" value="1"/>
</dbReference>
<feature type="signal peptide" evidence="4">
    <location>
        <begin position="1"/>
        <end position="19"/>
    </location>
</feature>
<evidence type="ECO:0000313" key="8">
    <source>
        <dbReference type="Proteomes" id="UP001420932"/>
    </source>
</evidence>
<evidence type="ECO:0000256" key="3">
    <source>
        <dbReference type="ARBA" id="ARBA00022898"/>
    </source>
</evidence>
<feature type="domain" description="Alliinase EGF-like" evidence="5">
    <location>
        <begin position="45"/>
        <end position="99"/>
    </location>
</feature>
<name>A0AAP0Q1Z9_9MAGN</name>
<evidence type="ECO:0000256" key="4">
    <source>
        <dbReference type="SAM" id="SignalP"/>
    </source>
</evidence>
<evidence type="ECO:0000256" key="2">
    <source>
        <dbReference type="ARBA" id="ARBA00006312"/>
    </source>
</evidence>
<keyword evidence="4" id="KW-0732">Signal</keyword>
<dbReference type="InterPro" id="IPR006948">
    <property type="entry name" value="Alliinase_C"/>
</dbReference>
<evidence type="ECO:0008006" key="9">
    <source>
        <dbReference type="Google" id="ProtNLM"/>
    </source>
</evidence>
<dbReference type="Pfam" id="PF04864">
    <property type="entry name" value="Alliinase_C"/>
    <property type="match status" value="1"/>
</dbReference>
<protein>
    <recommendedName>
        <fullName evidence="9">Alliinase</fullName>
    </recommendedName>
</protein>
<reference evidence="7 8" key="1">
    <citation type="submission" date="2024-01" db="EMBL/GenBank/DDBJ databases">
        <title>Genome assemblies of Stephania.</title>
        <authorList>
            <person name="Yang L."/>
        </authorList>
    </citation>
    <scope>NUCLEOTIDE SEQUENCE [LARGE SCALE GENOMIC DNA]</scope>
    <source>
        <strain evidence="7">YNDBR</strain>
        <tissue evidence="7">Leaf</tissue>
    </source>
</reference>
<evidence type="ECO:0000259" key="6">
    <source>
        <dbReference type="Pfam" id="PF04864"/>
    </source>
</evidence>
<comment type="similarity">
    <text evidence="2">Belongs to the alliinase family.</text>
</comment>
<dbReference type="Gene3D" id="2.10.25.30">
    <property type="entry name" value="EGF-like, alliinase"/>
    <property type="match status" value="1"/>
</dbReference>
<comment type="cofactor">
    <cofactor evidence="1">
        <name>pyridoxal 5'-phosphate</name>
        <dbReference type="ChEBI" id="CHEBI:597326"/>
    </cofactor>
</comment>
<comment type="caution">
    <text evidence="7">The sequence shown here is derived from an EMBL/GenBank/DDBJ whole genome shotgun (WGS) entry which is preliminary data.</text>
</comment>
<keyword evidence="3" id="KW-0663">Pyridoxal phosphate</keyword>
<keyword evidence="8" id="KW-1185">Reference proteome</keyword>
<dbReference type="Gene3D" id="3.40.640.10">
    <property type="entry name" value="Type I PLP-dependent aspartate aminotransferase-like (Major domain)"/>
    <property type="match status" value="1"/>
</dbReference>
<sequence>MKIHVPELPMIMWVVLISSIPLNNLLLKNIEPYYNIGRGQHNKLSWSRAAAEEAEAVVSISCSGHGRAALDGMFIQDKPICQCNSCYGGDDCSVLLPDCVVDAHSGNPMFLEPYWMKNAASSAVVVAGWHRLGYTYEGDSYMSRELEKVIQKLHAVVGNANATGKYILFGAGATQLLNAAIMSLSHPPSQHSDDDTGNRLLRTNVVCKMQTEVYNSLNFKWGGDASSWKNKSDSSTENFIEVVTSPSNPEGELREPVLEGSSVKTIYDYAYYWPHYTGISSPANTDLMIFTLSKLTGHGGSRFGWAFVKDKAVYERMANYLEVNSVGASQDAQLRALVLLRTVLKDDGREFFGFGHKTLRERWVMLSRSLSKSKRFSLQKLSPHNCSFFNQVTDPSPAYGWVKCVREEEHDCAEVLKSAGILGKKGSYFSADDKYVRLNLIGNQDDFDLLLRRIDALVSQE</sequence>
<dbReference type="EMBL" id="JBBNAF010000002">
    <property type="protein sequence ID" value="KAK9164185.1"/>
    <property type="molecule type" value="Genomic_DNA"/>
</dbReference>
<feature type="chain" id="PRO_5042969033" description="Alliinase" evidence="4">
    <location>
        <begin position="20"/>
        <end position="461"/>
    </location>
</feature>
<evidence type="ECO:0000313" key="7">
    <source>
        <dbReference type="EMBL" id="KAK9164185.1"/>
    </source>
</evidence>
<feature type="domain" description="Alliinase C-terminal" evidence="6">
    <location>
        <begin position="101"/>
        <end position="457"/>
    </location>
</feature>
<dbReference type="GO" id="GO:0016846">
    <property type="term" value="F:carbon-sulfur lyase activity"/>
    <property type="evidence" value="ECO:0007669"/>
    <property type="project" value="InterPro"/>
</dbReference>
<dbReference type="InterPro" id="IPR015421">
    <property type="entry name" value="PyrdxlP-dep_Trfase_major"/>
</dbReference>
<proteinExistence type="inferred from homology"/>
<evidence type="ECO:0000259" key="5">
    <source>
        <dbReference type="Pfam" id="PF04863"/>
    </source>
</evidence>
<dbReference type="Pfam" id="PF04863">
    <property type="entry name" value="EGF_alliinase"/>
    <property type="match status" value="1"/>
</dbReference>
<dbReference type="InterPro" id="IPR015422">
    <property type="entry name" value="PyrdxlP-dep_Trfase_small"/>
</dbReference>
<dbReference type="InterPro" id="IPR050478">
    <property type="entry name" value="Ethylene_sulfur-biosynth"/>
</dbReference>
<gene>
    <name evidence="7" type="ORF">Syun_005087</name>
</gene>
<dbReference type="Gene3D" id="3.90.1150.10">
    <property type="entry name" value="Aspartate Aminotransferase, domain 1"/>
    <property type="match status" value="1"/>
</dbReference>
<dbReference type="AlphaFoldDB" id="A0AAP0Q1Z9"/>
<dbReference type="PANTHER" id="PTHR43795">
    <property type="entry name" value="BIFUNCTIONAL ASPARTATE AMINOTRANSFERASE AND GLUTAMATE/ASPARTATE-PREPHENATE AMINOTRANSFERASE-RELATED"/>
    <property type="match status" value="1"/>
</dbReference>
<dbReference type="GO" id="GO:0008483">
    <property type="term" value="F:transaminase activity"/>
    <property type="evidence" value="ECO:0007669"/>
    <property type="project" value="TreeGrafter"/>
</dbReference>
<dbReference type="InterPro" id="IPR006947">
    <property type="entry name" value="EGF_alliinase"/>
</dbReference>
<organism evidence="7 8">
    <name type="scientific">Stephania yunnanensis</name>
    <dbReference type="NCBI Taxonomy" id="152371"/>
    <lineage>
        <taxon>Eukaryota</taxon>
        <taxon>Viridiplantae</taxon>
        <taxon>Streptophyta</taxon>
        <taxon>Embryophyta</taxon>
        <taxon>Tracheophyta</taxon>
        <taxon>Spermatophyta</taxon>
        <taxon>Magnoliopsida</taxon>
        <taxon>Ranunculales</taxon>
        <taxon>Menispermaceae</taxon>
        <taxon>Menispermoideae</taxon>
        <taxon>Cissampelideae</taxon>
        <taxon>Stephania</taxon>
    </lineage>
</organism>
<dbReference type="SUPFAM" id="SSF53383">
    <property type="entry name" value="PLP-dependent transferases"/>
    <property type="match status" value="1"/>
</dbReference>